<dbReference type="PROSITE" id="PS50088">
    <property type="entry name" value="ANK_REPEAT"/>
    <property type="match status" value="1"/>
</dbReference>
<dbReference type="RefSeq" id="XP_033573268.1">
    <property type="nucleotide sequence ID" value="XM_033725828.1"/>
</dbReference>
<evidence type="ECO:0000256" key="2">
    <source>
        <dbReference type="ARBA" id="ARBA00023043"/>
    </source>
</evidence>
<dbReference type="InterPro" id="IPR050745">
    <property type="entry name" value="Multifunctional_regulatory"/>
</dbReference>
<dbReference type="Proteomes" id="UP000504636">
    <property type="component" value="Unplaced"/>
</dbReference>
<keyword evidence="1" id="KW-0677">Repeat</keyword>
<dbReference type="GeneID" id="54466721"/>
<accession>A0A6A6YE76</accession>
<sequence length="541" mass="60711">MPFSALPNELVLDTASYLDDASLSSLSEVSWRYYSLLEGEIFKRANADRPKSTPSTDVSNVELVPAIEWAVANEKVLLVRYLLDHGVTGINAKKNTWDIFCIVASKGYAHIDITSLFVQKAGGLGWLEPTDATRILHNILPNMFYVKNAHLKPPGYSAVSALKKQDGGYDKDQGRNVRRHDPDGSKTVKLIEQLLRTYDADPTRYSGEKSPQFGSFLHRTADYRIFELLIDYGADLEWSSSLRWPIIHHLISENYKDDSTLVRAVLEAGADPNQLWREWGAKSGGALPLGLAIRKGLFRVAKTLVKYGASTDVRYTPYGYHNIETTPLVETILFSNATAQLEPQSKFIEALLEAGTDINDRAIIHGRYVLPLDAAVMNPRGYKDRVALIHMLLSRGADPEKKNKDGRNLTQRIMQWKESDHAIRMSVLIQIALDLKLPSLLPGEYVLHAASEALADTLETYKISNSRYSLERLNRSTSSHETLKKVWATFQLVFMAYKRIAKPDDSVASTVHDFWDKNHARIKRLLGTATPAAVLPLQFGF</sequence>
<dbReference type="PANTHER" id="PTHR24189">
    <property type="entry name" value="MYOTROPHIN"/>
    <property type="match status" value="1"/>
</dbReference>
<organism evidence="5">
    <name type="scientific">Mytilinidion resinicola</name>
    <dbReference type="NCBI Taxonomy" id="574789"/>
    <lineage>
        <taxon>Eukaryota</taxon>
        <taxon>Fungi</taxon>
        <taxon>Dikarya</taxon>
        <taxon>Ascomycota</taxon>
        <taxon>Pezizomycotina</taxon>
        <taxon>Dothideomycetes</taxon>
        <taxon>Pleosporomycetidae</taxon>
        <taxon>Mytilinidiales</taxon>
        <taxon>Mytilinidiaceae</taxon>
        <taxon>Mytilinidion</taxon>
    </lineage>
</organism>
<name>A0A6A6YE76_9PEZI</name>
<evidence type="ECO:0000256" key="3">
    <source>
        <dbReference type="PROSITE-ProRule" id="PRU00023"/>
    </source>
</evidence>
<proteinExistence type="predicted"/>
<dbReference type="InterPro" id="IPR001810">
    <property type="entry name" value="F-box_dom"/>
</dbReference>
<evidence type="ECO:0000313" key="5">
    <source>
        <dbReference type="EMBL" id="KAF2806304.1"/>
    </source>
</evidence>
<dbReference type="OrthoDB" id="194358at2759"/>
<reference evidence="5 7" key="1">
    <citation type="journal article" date="2020" name="Stud. Mycol.">
        <title>101 Dothideomycetes genomes: a test case for predicting lifestyles and emergence of pathogens.</title>
        <authorList>
            <person name="Haridas S."/>
            <person name="Albert R."/>
            <person name="Binder M."/>
            <person name="Bloem J."/>
            <person name="Labutti K."/>
            <person name="Salamov A."/>
            <person name="Andreopoulos B."/>
            <person name="Baker S."/>
            <person name="Barry K."/>
            <person name="Bills G."/>
            <person name="Bluhm B."/>
            <person name="Cannon C."/>
            <person name="Castanera R."/>
            <person name="Culley D."/>
            <person name="Daum C."/>
            <person name="Ezra D."/>
            <person name="Gonzalez J."/>
            <person name="Henrissat B."/>
            <person name="Kuo A."/>
            <person name="Liang C."/>
            <person name="Lipzen A."/>
            <person name="Lutzoni F."/>
            <person name="Magnuson J."/>
            <person name="Mondo S."/>
            <person name="Nolan M."/>
            <person name="Ohm R."/>
            <person name="Pangilinan J."/>
            <person name="Park H.-J."/>
            <person name="Ramirez L."/>
            <person name="Alfaro M."/>
            <person name="Sun H."/>
            <person name="Tritt A."/>
            <person name="Yoshinaga Y."/>
            <person name="Zwiers L.-H."/>
            <person name="Turgeon B."/>
            <person name="Goodwin S."/>
            <person name="Spatafora J."/>
            <person name="Crous P."/>
            <person name="Grigoriev I."/>
        </authorList>
    </citation>
    <scope>NUCLEOTIDE SEQUENCE</scope>
    <source>
        <strain evidence="5 7">CBS 304.34</strain>
    </source>
</reference>
<dbReference type="Gene3D" id="1.25.40.20">
    <property type="entry name" value="Ankyrin repeat-containing domain"/>
    <property type="match status" value="1"/>
</dbReference>
<feature type="repeat" description="ANK" evidence="3">
    <location>
        <begin position="284"/>
        <end position="316"/>
    </location>
</feature>
<dbReference type="InterPro" id="IPR002110">
    <property type="entry name" value="Ankyrin_rpt"/>
</dbReference>
<keyword evidence="6" id="KW-1185">Reference proteome</keyword>
<dbReference type="SUPFAM" id="SSF81383">
    <property type="entry name" value="F-box domain"/>
    <property type="match status" value="1"/>
</dbReference>
<evidence type="ECO:0000256" key="1">
    <source>
        <dbReference type="ARBA" id="ARBA00022737"/>
    </source>
</evidence>
<dbReference type="SUPFAM" id="SSF48403">
    <property type="entry name" value="Ankyrin repeat"/>
    <property type="match status" value="1"/>
</dbReference>
<dbReference type="SMART" id="SM00248">
    <property type="entry name" value="ANK"/>
    <property type="match status" value="6"/>
</dbReference>
<feature type="domain" description="F-box" evidence="4">
    <location>
        <begin position="1"/>
        <end position="45"/>
    </location>
</feature>
<dbReference type="InterPro" id="IPR036770">
    <property type="entry name" value="Ankyrin_rpt-contain_sf"/>
</dbReference>
<gene>
    <name evidence="5 7" type="ORF">BDZ99DRAFT_523763</name>
</gene>
<dbReference type="EMBL" id="MU003707">
    <property type="protein sequence ID" value="KAF2806304.1"/>
    <property type="molecule type" value="Genomic_DNA"/>
</dbReference>
<dbReference type="AlphaFoldDB" id="A0A6A6YE76"/>
<keyword evidence="2 3" id="KW-0040">ANK repeat</keyword>
<reference evidence="7" key="3">
    <citation type="submission" date="2025-04" db="UniProtKB">
        <authorList>
            <consortium name="RefSeq"/>
        </authorList>
    </citation>
    <scope>IDENTIFICATION</scope>
    <source>
        <strain evidence="7">CBS 304.34</strain>
    </source>
</reference>
<dbReference type="PROSITE" id="PS50181">
    <property type="entry name" value="FBOX"/>
    <property type="match status" value="1"/>
</dbReference>
<dbReference type="InterPro" id="IPR036047">
    <property type="entry name" value="F-box-like_dom_sf"/>
</dbReference>
<evidence type="ECO:0000313" key="7">
    <source>
        <dbReference type="RefSeq" id="XP_033573268.1"/>
    </source>
</evidence>
<evidence type="ECO:0000259" key="4">
    <source>
        <dbReference type="PROSITE" id="PS50181"/>
    </source>
</evidence>
<evidence type="ECO:0000313" key="6">
    <source>
        <dbReference type="Proteomes" id="UP000504636"/>
    </source>
</evidence>
<reference evidence="7" key="2">
    <citation type="submission" date="2020-04" db="EMBL/GenBank/DDBJ databases">
        <authorList>
            <consortium name="NCBI Genome Project"/>
        </authorList>
    </citation>
    <scope>NUCLEOTIDE SEQUENCE</scope>
    <source>
        <strain evidence="7">CBS 304.34</strain>
    </source>
</reference>
<protein>
    <recommendedName>
        <fullName evidence="4">F-box domain-containing protein</fullName>
    </recommendedName>
</protein>